<evidence type="ECO:0000259" key="7">
    <source>
        <dbReference type="Pfam" id="PF25137"/>
    </source>
</evidence>
<gene>
    <name evidence="8" type="ORF">Salmuc_01183</name>
</gene>
<dbReference type="EMBL" id="APVH01000069">
    <property type="protein sequence ID" value="EPX75718.1"/>
    <property type="molecule type" value="Genomic_DNA"/>
</dbReference>
<feature type="domain" description="Alcohol dehydrogenase iron-type/glycerol dehydrogenase GldA" evidence="6">
    <location>
        <begin position="23"/>
        <end position="189"/>
    </location>
</feature>
<evidence type="ECO:0000256" key="4">
    <source>
        <dbReference type="ARBA" id="ARBA00023027"/>
    </source>
</evidence>
<proteinExistence type="inferred from homology"/>
<dbReference type="InterPro" id="IPR056798">
    <property type="entry name" value="ADH_Fe_C"/>
</dbReference>
<dbReference type="Gene3D" id="3.40.50.1970">
    <property type="match status" value="1"/>
</dbReference>
<dbReference type="STRING" id="1123237.Salmuc_01183"/>
<evidence type="ECO:0000256" key="1">
    <source>
        <dbReference type="ARBA" id="ARBA00001962"/>
    </source>
</evidence>
<organism evidence="8 9">
    <name type="scientific">Salipiger mucosus DSM 16094</name>
    <dbReference type="NCBI Taxonomy" id="1123237"/>
    <lineage>
        <taxon>Bacteria</taxon>
        <taxon>Pseudomonadati</taxon>
        <taxon>Pseudomonadota</taxon>
        <taxon>Alphaproteobacteria</taxon>
        <taxon>Rhodobacterales</taxon>
        <taxon>Roseobacteraceae</taxon>
        <taxon>Salipiger</taxon>
    </lineage>
</organism>
<dbReference type="RefSeq" id="WP_020041684.1">
    <property type="nucleotide sequence ID" value="NZ_KE557289.1"/>
</dbReference>
<dbReference type="OrthoDB" id="9815791at2"/>
<protein>
    <submittedName>
        <fullName evidence="8">Alcohol dehydrogenase</fullName>
        <ecNumber evidence="8">1.1.1.1</ecNumber>
    </submittedName>
</protein>
<dbReference type="eggNOG" id="COG1454">
    <property type="taxonomic scope" value="Bacteria"/>
</dbReference>
<comment type="caution">
    <text evidence="8">The sequence shown here is derived from an EMBL/GenBank/DDBJ whole genome shotgun (WGS) entry which is preliminary data.</text>
</comment>
<dbReference type="PANTHER" id="PTHR11496:SF102">
    <property type="entry name" value="ALCOHOL DEHYDROGENASE 4"/>
    <property type="match status" value="1"/>
</dbReference>
<dbReference type="SUPFAM" id="SSF56796">
    <property type="entry name" value="Dehydroquinate synthase-like"/>
    <property type="match status" value="1"/>
</dbReference>
<dbReference type="EC" id="1.1.1.1" evidence="8"/>
<name>S9Q7Y1_9RHOB</name>
<dbReference type="Gene3D" id="1.20.1090.10">
    <property type="entry name" value="Dehydroquinate synthase-like - alpha domain"/>
    <property type="match status" value="1"/>
</dbReference>
<evidence type="ECO:0000313" key="9">
    <source>
        <dbReference type="Proteomes" id="UP000015347"/>
    </source>
</evidence>
<dbReference type="HOGENOM" id="CLU_007207_0_0_5"/>
<evidence type="ECO:0000256" key="3">
    <source>
        <dbReference type="ARBA" id="ARBA00023002"/>
    </source>
</evidence>
<dbReference type="PANTHER" id="PTHR11496">
    <property type="entry name" value="ALCOHOL DEHYDROGENASE"/>
    <property type="match status" value="1"/>
</dbReference>
<evidence type="ECO:0000256" key="2">
    <source>
        <dbReference type="ARBA" id="ARBA00007358"/>
    </source>
</evidence>
<sequence length="384" mass="40068">MNIRSTPATEGRGRVSGAISYLTRIEFGEGRVADLPDLLAQIGVSRPLIATDKGLVATGLVDKATAGLPQFAIFDGTPANPTEDAVLEAWEVYKAEGCDGIVGIGGGSSLDLAKAVRILTGHPPPLDQYAAVNGGVARIHGDICPMIAVPTTSGTGSEVGRASVIITAEGRKLGILSPHNLPTVALCDPELTYGLPPMLTAATGMDAISHCLETYMAPAFNPPAEAIALHGLDCGLRAIEAATTDGQDVAARCDMMICALEGAMAFQKGLGAVHALTHPLGAIRELNLHHGTLNAVLMPAVLRFNREAIGAKWDVLTDRFGGDPAERCAALNARLGMPSGLAEMGVTETMMEEVSQAALKDHCHATNPRVATQQEYLDILRESA</sequence>
<dbReference type="FunFam" id="3.40.50.1970:FF:000003">
    <property type="entry name" value="Alcohol dehydrogenase, iron-containing"/>
    <property type="match status" value="1"/>
</dbReference>
<dbReference type="Pfam" id="PF00465">
    <property type="entry name" value="Fe-ADH"/>
    <property type="match status" value="1"/>
</dbReference>
<dbReference type="AlphaFoldDB" id="S9Q7Y1"/>
<dbReference type="PROSITE" id="PS00913">
    <property type="entry name" value="ADH_IRON_1"/>
    <property type="match status" value="1"/>
</dbReference>
<reference evidence="9" key="1">
    <citation type="journal article" date="2014" name="Stand. Genomic Sci.">
        <title>Genome sequence of the exopolysaccharide-producing Salipiger mucosus type strain (DSM 16094(T)), a moderately halophilic member of the Roseobacter clade.</title>
        <authorList>
            <person name="Riedel T."/>
            <person name="Spring S."/>
            <person name="Fiebig A."/>
            <person name="Petersen J."/>
            <person name="Kyrpides N.C."/>
            <person name="Goker M."/>
            <person name="Klenk H.P."/>
        </authorList>
    </citation>
    <scope>NUCLEOTIDE SEQUENCE [LARGE SCALE GENOMIC DNA]</scope>
    <source>
        <strain evidence="9">DSM 16094</strain>
    </source>
</reference>
<keyword evidence="3 8" id="KW-0560">Oxidoreductase</keyword>
<accession>S9Q7Y1</accession>
<comment type="catalytic activity">
    <reaction evidence="5">
        <text>a primary alcohol + NAD(+) = an aldehyde + NADH + H(+)</text>
        <dbReference type="Rhea" id="RHEA:10736"/>
        <dbReference type="ChEBI" id="CHEBI:15378"/>
        <dbReference type="ChEBI" id="CHEBI:15734"/>
        <dbReference type="ChEBI" id="CHEBI:17478"/>
        <dbReference type="ChEBI" id="CHEBI:57540"/>
        <dbReference type="ChEBI" id="CHEBI:57945"/>
        <dbReference type="EC" id="1.1.1.1"/>
    </reaction>
</comment>
<feature type="domain" description="Fe-containing alcohol dehydrogenase-like C-terminal" evidence="7">
    <location>
        <begin position="200"/>
        <end position="383"/>
    </location>
</feature>
<dbReference type="InterPro" id="IPR001670">
    <property type="entry name" value="ADH_Fe/GldA"/>
</dbReference>
<comment type="similarity">
    <text evidence="2">Belongs to the iron-containing alcohol dehydrogenase family.</text>
</comment>
<dbReference type="Proteomes" id="UP000015347">
    <property type="component" value="Unassembled WGS sequence"/>
</dbReference>
<dbReference type="InterPro" id="IPR018211">
    <property type="entry name" value="ADH_Fe_CS"/>
</dbReference>
<comment type="cofactor">
    <cofactor evidence="1">
        <name>Fe cation</name>
        <dbReference type="ChEBI" id="CHEBI:24875"/>
    </cofactor>
</comment>
<dbReference type="InterPro" id="IPR039697">
    <property type="entry name" value="Alcohol_dehydrogenase_Fe"/>
</dbReference>
<evidence type="ECO:0000259" key="6">
    <source>
        <dbReference type="Pfam" id="PF00465"/>
    </source>
</evidence>
<evidence type="ECO:0000313" key="8">
    <source>
        <dbReference type="EMBL" id="EPX75718.1"/>
    </source>
</evidence>
<keyword evidence="4" id="KW-0520">NAD</keyword>
<dbReference type="GO" id="GO:0046872">
    <property type="term" value="F:metal ion binding"/>
    <property type="evidence" value="ECO:0007669"/>
    <property type="project" value="InterPro"/>
</dbReference>
<dbReference type="Pfam" id="PF25137">
    <property type="entry name" value="ADH_Fe_C"/>
    <property type="match status" value="1"/>
</dbReference>
<evidence type="ECO:0000256" key="5">
    <source>
        <dbReference type="ARBA" id="ARBA00049243"/>
    </source>
</evidence>
<dbReference type="GO" id="GO:0004022">
    <property type="term" value="F:alcohol dehydrogenase (NAD+) activity"/>
    <property type="evidence" value="ECO:0007669"/>
    <property type="project" value="UniProtKB-EC"/>
</dbReference>
<dbReference type="CDD" id="cd14861">
    <property type="entry name" value="Fe-ADH-like"/>
    <property type="match status" value="1"/>
</dbReference>
<keyword evidence="9" id="KW-1185">Reference proteome</keyword>